<protein>
    <submittedName>
        <fullName evidence="2">Uncharacterized protein</fullName>
    </submittedName>
</protein>
<dbReference type="EMBL" id="KZ303255">
    <property type="protein sequence ID" value="PFH44595.1"/>
    <property type="molecule type" value="Genomic_DNA"/>
</dbReference>
<feature type="compositionally biased region" description="Basic and acidic residues" evidence="1">
    <location>
        <begin position="75"/>
        <end position="90"/>
    </location>
</feature>
<dbReference type="AlphaFoldDB" id="A0A2A9N5R3"/>
<accession>A0A2A9N5R3</accession>
<dbReference type="Proteomes" id="UP000242287">
    <property type="component" value="Unassembled WGS sequence"/>
</dbReference>
<sequence>MIHLGLQPGTKGWSFLRSTGAIFVRTKAAFNESFFPRCKDTSLKTLPPPPETDDSSDNSNPNFDFLESDDSSSSPEDKTNNDSELEDKLESPQQDEIVEEPDQQPIIDEPIQ</sequence>
<feature type="region of interest" description="Disordered" evidence="1">
    <location>
        <begin position="38"/>
        <end position="112"/>
    </location>
</feature>
<gene>
    <name evidence="2" type="ORF">AMATHDRAFT_11410</name>
</gene>
<evidence type="ECO:0000256" key="1">
    <source>
        <dbReference type="SAM" id="MobiDB-lite"/>
    </source>
</evidence>
<dbReference type="OrthoDB" id="3053679at2759"/>
<name>A0A2A9N5R3_9AGAR</name>
<keyword evidence="3" id="KW-1185">Reference proteome</keyword>
<proteinExistence type="predicted"/>
<organism evidence="2 3">
    <name type="scientific">Amanita thiersii Skay4041</name>
    <dbReference type="NCBI Taxonomy" id="703135"/>
    <lineage>
        <taxon>Eukaryota</taxon>
        <taxon>Fungi</taxon>
        <taxon>Dikarya</taxon>
        <taxon>Basidiomycota</taxon>
        <taxon>Agaricomycotina</taxon>
        <taxon>Agaricomycetes</taxon>
        <taxon>Agaricomycetidae</taxon>
        <taxon>Agaricales</taxon>
        <taxon>Pluteineae</taxon>
        <taxon>Amanitaceae</taxon>
        <taxon>Amanita</taxon>
    </lineage>
</organism>
<evidence type="ECO:0000313" key="3">
    <source>
        <dbReference type="Proteomes" id="UP000242287"/>
    </source>
</evidence>
<reference evidence="2 3" key="1">
    <citation type="submission" date="2014-02" db="EMBL/GenBank/DDBJ databases">
        <title>Transposable element dynamics among asymbiotic and ectomycorrhizal Amanita fungi.</title>
        <authorList>
            <consortium name="DOE Joint Genome Institute"/>
            <person name="Hess J."/>
            <person name="Skrede I."/>
            <person name="Wolfe B."/>
            <person name="LaButti K."/>
            <person name="Ohm R.A."/>
            <person name="Grigoriev I.V."/>
            <person name="Pringle A."/>
        </authorList>
    </citation>
    <scope>NUCLEOTIDE SEQUENCE [LARGE SCALE GENOMIC DNA]</scope>
    <source>
        <strain evidence="2 3">SKay4041</strain>
    </source>
</reference>
<evidence type="ECO:0000313" key="2">
    <source>
        <dbReference type="EMBL" id="PFH44595.1"/>
    </source>
</evidence>